<dbReference type="Proteomes" id="UP000037237">
    <property type="component" value="Unassembled WGS sequence"/>
</dbReference>
<dbReference type="AlphaFoldDB" id="A0A0M0BXH1"/>
<protein>
    <submittedName>
        <fullName evidence="1">Uncharacterized protein</fullName>
    </submittedName>
</protein>
<evidence type="ECO:0000313" key="1">
    <source>
        <dbReference type="EMBL" id="KON33159.1"/>
    </source>
</evidence>
<dbReference type="EMBL" id="LFWU01000038">
    <property type="protein sequence ID" value="KON33159.1"/>
    <property type="molecule type" value="Genomic_DNA"/>
</dbReference>
<comment type="caution">
    <text evidence="1">The sequence shown here is derived from an EMBL/GenBank/DDBJ whole genome shotgun (WGS) entry which is preliminary data.</text>
</comment>
<feature type="non-terminal residue" evidence="1">
    <location>
        <position position="1"/>
    </location>
</feature>
<name>A0A0M0BXH1_9ARCH</name>
<proteinExistence type="predicted"/>
<gene>
    <name evidence="1" type="ORF">AC477_01875</name>
</gene>
<sequence>KGKIEAVLCTNCQSIIKSFYNVFQDLWNKSSDIKERIYEIESGKPPSIMELIKDPKTAKKKYYNELDQAKNEILIVTSPKRLNEISKNVKMIRKWCKKGVSTKIMAPINYENLKAIPQLLTCTEVRHIPVGYRETTIIDGKKLFQFNKPCPQGIEDCELLNLQNVFFTTDLDYIKNTKNNLFEIWDKTHTPPTQGIEFIVKGRSSNNSDSIQHHSVLEKRGYNIELKHHKIGILSKKDVLTKINKERKITLKQKGKKTETRRYFGQRAFGLITLPKNFSLPNMIIGIFQDDELSATRGQKYMIIDIPQESTSDNTYIPVAYIQNSSELLEFRRKCLVDLPIANNMQVIKEDKFQIQVKGNTMFAGWTIPITLTPKYILPPACILFEGFGKVKSGMFTNNTPINRKYEIWYNSLDAFVTFFLPDYKYVGSGTEGFIDIDSVWINSLEKTN</sequence>
<accession>A0A0M0BXH1</accession>
<reference evidence="1 2" key="1">
    <citation type="submission" date="2015-06" db="EMBL/GenBank/DDBJ databases">
        <title>New insights into the roles of widespread benthic archaea in carbon and nitrogen cycling.</title>
        <authorList>
            <person name="Lazar C.S."/>
            <person name="Baker B.J."/>
            <person name="Seitz K.W."/>
            <person name="Hyde A.S."/>
            <person name="Dick G.J."/>
            <person name="Hinrichs K.-U."/>
            <person name="Teske A.P."/>
        </authorList>
    </citation>
    <scope>NUCLEOTIDE SEQUENCE [LARGE SCALE GENOMIC DNA]</scope>
    <source>
        <strain evidence="1">SG8-32-1</strain>
    </source>
</reference>
<organism evidence="1 2">
    <name type="scientific">miscellaneous Crenarchaeota group-1 archaeon SG8-32-1</name>
    <dbReference type="NCBI Taxonomy" id="1685124"/>
    <lineage>
        <taxon>Archaea</taxon>
        <taxon>Candidatus Bathyarchaeota</taxon>
        <taxon>MCG-1</taxon>
    </lineage>
</organism>
<evidence type="ECO:0000313" key="2">
    <source>
        <dbReference type="Proteomes" id="UP000037237"/>
    </source>
</evidence>